<evidence type="ECO:0000313" key="2">
    <source>
        <dbReference type="Proteomes" id="UP000031830"/>
    </source>
</evidence>
<gene>
    <name evidence="1" type="ORF">LA55_867</name>
</gene>
<organism evidence="1 2">
    <name type="scientific">Francisella philomiragia</name>
    <dbReference type="NCBI Taxonomy" id="28110"/>
    <lineage>
        <taxon>Bacteria</taxon>
        <taxon>Pseudomonadati</taxon>
        <taxon>Pseudomonadota</taxon>
        <taxon>Gammaproteobacteria</taxon>
        <taxon>Thiotrichales</taxon>
        <taxon>Francisellaceae</taxon>
        <taxon>Francisella</taxon>
    </lineage>
</organism>
<accession>A0A0B6CRA5</accession>
<sequence>MSKTKYLLELGQNIEPRMPKEFVDRVISDIQSILSNSDTKYTKGDAIAIFCWFYNNVCFQTKDFIHRRIADSENGAPLLFDELNSFKAYYSSIFLFTSDKYYTNTLKHFLIDLIENSDKLEISNINIEKINYKNIYIFCFETLMKLRETEEITIIDVLSSWVKVLNIKMFGVYGSSKDYKILKELHVNVNYDRKNTYEQALVNFQAYKYPHLTPSDIFILLHHRLLAYSKWIQLAYMLEDTIPMEEVKEVKNVILNNTLHNFVKQLLDDPINARAYGEDHKVFWEQDKLNGSDIEKNMLRALKAPYSKKVSFYNNIASLYIEKTINPKKLKTEHEEFRYFKDDDFKKVFSKVWNQNNLLKFFDAFLYKEFTGSSASIFQCVETKGYKGINYSRYVKRFKEKFTFEYLSQLAFYFDKDDITIDLDNYVM</sequence>
<dbReference type="EMBL" id="CP009440">
    <property type="protein sequence ID" value="AJI52989.1"/>
    <property type="molecule type" value="Genomic_DNA"/>
</dbReference>
<dbReference type="OrthoDB" id="9968260at2"/>
<proteinExistence type="predicted"/>
<dbReference type="Proteomes" id="UP000031830">
    <property type="component" value="Chromosome"/>
</dbReference>
<name>A0A0B6CRA5_9GAMM</name>
<protein>
    <submittedName>
        <fullName evidence="1">Uncharacterized protein</fullName>
    </submittedName>
</protein>
<reference evidence="1 2" key="1">
    <citation type="journal article" date="2015" name="Genome Announc.">
        <title>Genome sequencing of 18 francisella strains to aid in assay development and testing.</title>
        <authorList>
            <person name="Johnson S.L."/>
            <person name="Daligault H.E."/>
            <person name="Davenport K.W."/>
            <person name="Coyne S.R."/>
            <person name="Frey K.G."/>
            <person name="Koroleva G.I."/>
            <person name="Broomall S.M."/>
            <person name="Bishop-Lilly K.A."/>
            <person name="Bruce D.C."/>
            <person name="Chertkov O."/>
            <person name="Freitas T."/>
            <person name="Jaissle J."/>
            <person name="Ladner J.T."/>
            <person name="Rosenzweig C.N."/>
            <person name="Gibbons H.S."/>
            <person name="Palacios G.F."/>
            <person name="Redden C.L."/>
            <person name="Xu Y."/>
            <person name="Minogue T.D."/>
            <person name="Chain P.S."/>
        </authorList>
    </citation>
    <scope>NUCLEOTIDE SEQUENCE [LARGE SCALE GENOMIC DNA]</scope>
    <source>
        <strain evidence="1 2">GA01-2794</strain>
    </source>
</reference>
<evidence type="ECO:0000313" key="1">
    <source>
        <dbReference type="EMBL" id="AJI52989.1"/>
    </source>
</evidence>
<dbReference type="KEGG" id="fpz:LA55_867"/>
<dbReference type="RefSeq" id="WP_044526046.1">
    <property type="nucleotide sequence ID" value="NZ_CP009440.1"/>
</dbReference>
<dbReference type="AlphaFoldDB" id="A0A0B6CRA5"/>